<gene>
    <name evidence="1" type="ORF">I3842_09G087800</name>
</gene>
<comment type="caution">
    <text evidence="1">The sequence shown here is derived from an EMBL/GenBank/DDBJ whole genome shotgun (WGS) entry which is preliminary data.</text>
</comment>
<dbReference type="PANTHER" id="PTHR46890">
    <property type="entry name" value="NON-LTR RETROLELEMENT REVERSE TRANSCRIPTASE-LIKE PROTEIN-RELATED"/>
    <property type="match status" value="1"/>
</dbReference>
<evidence type="ECO:0000313" key="1">
    <source>
        <dbReference type="EMBL" id="KAG6695250.1"/>
    </source>
</evidence>
<sequence length="311" mass="36280">MWLQVEGFVDKVRRWWHSYYSEGTPSFVLASKLRTLKANLKMSNKEVVGNVEQQKKSLWEELQALESERNCEQSFSRKNEVVLELERVLLLEEISWRQKSRVLWLKEGDQCTSFLDNSHRRNNAIELLKADNSVLSSPDEIHEHAVQFYSSLLTETVDWRPKLDGLFFDSLDSVSANWIERPFEEDEMYQVVCGMRRDKTPGHDGYTMAFCQDCWEIGRVEVMEVFHEFYDYQKFEKSLNATFISLIPKRLGASELKDFRPISLVSGIYKIISKVLANCMSTVMEKIISKSQNAFARGRKIIDSVLMQMSV</sequence>
<evidence type="ECO:0000313" key="2">
    <source>
        <dbReference type="Proteomes" id="UP000811246"/>
    </source>
</evidence>
<dbReference type="Proteomes" id="UP000811246">
    <property type="component" value="Chromosome 9"/>
</dbReference>
<protein>
    <recommendedName>
        <fullName evidence="3">Reverse transcriptase domain-containing protein</fullName>
    </recommendedName>
</protein>
<dbReference type="PANTHER" id="PTHR46890:SF1">
    <property type="entry name" value="REVERSE TRANSCRIPTASE DOMAIN-CONTAINING PROTEIN"/>
    <property type="match status" value="1"/>
</dbReference>
<evidence type="ECO:0008006" key="3">
    <source>
        <dbReference type="Google" id="ProtNLM"/>
    </source>
</evidence>
<dbReference type="AlphaFoldDB" id="A0A922E3T8"/>
<proteinExistence type="predicted"/>
<name>A0A922E3T8_CARIL</name>
<dbReference type="InterPro" id="IPR052343">
    <property type="entry name" value="Retrotransposon-Effector_Assoc"/>
</dbReference>
<organism evidence="1 2">
    <name type="scientific">Carya illinoinensis</name>
    <name type="common">Pecan</name>
    <dbReference type="NCBI Taxonomy" id="32201"/>
    <lineage>
        <taxon>Eukaryota</taxon>
        <taxon>Viridiplantae</taxon>
        <taxon>Streptophyta</taxon>
        <taxon>Embryophyta</taxon>
        <taxon>Tracheophyta</taxon>
        <taxon>Spermatophyta</taxon>
        <taxon>Magnoliopsida</taxon>
        <taxon>eudicotyledons</taxon>
        <taxon>Gunneridae</taxon>
        <taxon>Pentapetalae</taxon>
        <taxon>rosids</taxon>
        <taxon>fabids</taxon>
        <taxon>Fagales</taxon>
        <taxon>Juglandaceae</taxon>
        <taxon>Carya</taxon>
    </lineage>
</organism>
<accession>A0A922E3T8</accession>
<dbReference type="EMBL" id="CM031833">
    <property type="protein sequence ID" value="KAG6695250.1"/>
    <property type="molecule type" value="Genomic_DNA"/>
</dbReference>
<reference evidence="1" key="1">
    <citation type="submission" date="2021-01" db="EMBL/GenBank/DDBJ databases">
        <authorList>
            <person name="Lovell J.T."/>
            <person name="Bentley N."/>
            <person name="Bhattarai G."/>
            <person name="Jenkins J.W."/>
            <person name="Sreedasyam A."/>
            <person name="Alarcon Y."/>
            <person name="Bock C."/>
            <person name="Boston L."/>
            <person name="Carlson J."/>
            <person name="Cervantes K."/>
            <person name="Clermont K."/>
            <person name="Krom N."/>
            <person name="Kubenka K."/>
            <person name="Mamidi S."/>
            <person name="Mattison C."/>
            <person name="Monteros M."/>
            <person name="Pisani C."/>
            <person name="Plott C."/>
            <person name="Rajasekar S."/>
            <person name="Rhein H.S."/>
            <person name="Rohla C."/>
            <person name="Song M."/>
            <person name="Hilaire R.S."/>
            <person name="Shu S."/>
            <person name="Wells L."/>
            <person name="Wang X."/>
            <person name="Webber J."/>
            <person name="Heerema R.J."/>
            <person name="Klein P."/>
            <person name="Conner P."/>
            <person name="Grauke L."/>
            <person name="Grimwood J."/>
            <person name="Schmutz J."/>
            <person name="Randall J.J."/>
        </authorList>
    </citation>
    <scope>NUCLEOTIDE SEQUENCE</scope>
    <source>
        <tissue evidence="1">Leaf</tissue>
    </source>
</reference>